<evidence type="ECO:0000256" key="1">
    <source>
        <dbReference type="SAM" id="MobiDB-lite"/>
    </source>
</evidence>
<gene>
    <name evidence="2" type="ORF">SAMN05216252_13258</name>
</gene>
<evidence type="ECO:0000313" key="3">
    <source>
        <dbReference type="Proteomes" id="UP000198280"/>
    </source>
</evidence>
<organism evidence="2 3">
    <name type="scientific">Actinacidiphila glaucinigra</name>
    <dbReference type="NCBI Taxonomy" id="235986"/>
    <lineage>
        <taxon>Bacteria</taxon>
        <taxon>Bacillati</taxon>
        <taxon>Actinomycetota</taxon>
        <taxon>Actinomycetes</taxon>
        <taxon>Kitasatosporales</taxon>
        <taxon>Streptomycetaceae</taxon>
        <taxon>Actinacidiphila</taxon>
    </lineage>
</organism>
<protein>
    <submittedName>
        <fullName evidence="2">Uncharacterized protein</fullName>
    </submittedName>
</protein>
<reference evidence="2 3" key="1">
    <citation type="submission" date="2017-06" db="EMBL/GenBank/DDBJ databases">
        <authorList>
            <person name="Kim H.J."/>
            <person name="Triplett B.A."/>
        </authorList>
    </citation>
    <scope>NUCLEOTIDE SEQUENCE [LARGE SCALE GENOMIC DNA]</scope>
    <source>
        <strain evidence="2 3">CGMCC 4.1858</strain>
    </source>
</reference>
<dbReference type="Proteomes" id="UP000198280">
    <property type="component" value="Unassembled WGS sequence"/>
</dbReference>
<name>A0A239N7J3_9ACTN</name>
<accession>A0A239N7J3</accession>
<feature type="region of interest" description="Disordered" evidence="1">
    <location>
        <begin position="30"/>
        <end position="53"/>
    </location>
</feature>
<dbReference type="RefSeq" id="WP_179280137.1">
    <property type="nucleotide sequence ID" value="NZ_FZOF01000032.1"/>
</dbReference>
<keyword evidence="3" id="KW-1185">Reference proteome</keyword>
<dbReference type="EMBL" id="FZOF01000032">
    <property type="protein sequence ID" value="SNT50875.1"/>
    <property type="molecule type" value="Genomic_DNA"/>
</dbReference>
<sequence>MLYFLAALAVAAVIAAMVVVLNRRHNSGARVIPGESGTPKRFVLGHPHQGRNL</sequence>
<proteinExistence type="predicted"/>
<dbReference type="AlphaFoldDB" id="A0A239N7J3"/>
<evidence type="ECO:0000313" key="2">
    <source>
        <dbReference type="EMBL" id="SNT50875.1"/>
    </source>
</evidence>